<dbReference type="PANTHER" id="PTHR10741">
    <property type="entry name" value="TRANSLIN AND TRANSLIN ASSOCIATED PROTEIN X"/>
    <property type="match status" value="1"/>
</dbReference>
<dbReference type="InterPro" id="IPR002848">
    <property type="entry name" value="Translin_fam"/>
</dbReference>
<dbReference type="CDD" id="cd14820">
    <property type="entry name" value="TRAX"/>
    <property type="match status" value="1"/>
</dbReference>
<dbReference type="AlphaFoldDB" id="A0A1J4U8G6"/>
<proteinExistence type="predicted"/>
<dbReference type="Proteomes" id="UP000181941">
    <property type="component" value="Unassembled WGS sequence"/>
</dbReference>
<dbReference type="Pfam" id="PF01997">
    <property type="entry name" value="Translin"/>
    <property type="match status" value="1"/>
</dbReference>
<comment type="caution">
    <text evidence="1">The sequence shown here is derived from an EMBL/GenBank/DDBJ whole genome shotgun (WGS) entry which is preliminary data.</text>
</comment>
<sequence length="192" mass="22360">MMDKKYLNSIKKNLLQYAEVRREVIKSSDDALYNAKRAIFAMHRDNMKEAEEKLLNSKKLLENLLKKYYKYREVEEEGSFKAGLEEYVEANLFYQFLTTGKIGKIADITIPERSYIGGLCDVPGELYRYAIKSATQKDMKKVKQCTNMAQEITGELIEFNLTSYLRNKFDQAKMAAQKIEKVVYELSLNESK</sequence>
<dbReference type="InterPro" id="IPR036081">
    <property type="entry name" value="Translin_sf"/>
</dbReference>
<reference evidence="1 2" key="1">
    <citation type="journal article" date="2016" name="Environ. Microbiol.">
        <title>Genomic resolution of a cold subsurface aquifer community provides metabolic insights for novel microbes adapted to high CO concentrations.</title>
        <authorList>
            <person name="Probst A.J."/>
            <person name="Castelle C.J."/>
            <person name="Singh A."/>
            <person name="Brown C.T."/>
            <person name="Anantharaman K."/>
            <person name="Sharon I."/>
            <person name="Hug L.A."/>
            <person name="Burstein D."/>
            <person name="Emerson J.B."/>
            <person name="Thomas B.C."/>
            <person name="Banfield J.F."/>
        </authorList>
    </citation>
    <scope>NUCLEOTIDE SEQUENCE [LARGE SCALE GENOMIC DNA]</scope>
    <source>
        <strain evidence="1">CG1_02_32_51</strain>
    </source>
</reference>
<dbReference type="GO" id="GO:0043565">
    <property type="term" value="F:sequence-specific DNA binding"/>
    <property type="evidence" value="ECO:0007669"/>
    <property type="project" value="InterPro"/>
</dbReference>
<dbReference type="EMBL" id="MNVC01000019">
    <property type="protein sequence ID" value="OIO19585.1"/>
    <property type="molecule type" value="Genomic_DNA"/>
</dbReference>
<evidence type="ECO:0000313" key="2">
    <source>
        <dbReference type="Proteomes" id="UP000181941"/>
    </source>
</evidence>
<dbReference type="STRING" id="1805238.AUJ23_01980"/>
<evidence type="ECO:0000313" key="1">
    <source>
        <dbReference type="EMBL" id="OIO19585.1"/>
    </source>
</evidence>
<gene>
    <name evidence="1" type="ORF">AUJ23_01980</name>
</gene>
<dbReference type="Gene3D" id="1.20.58.2140">
    <property type="match status" value="1"/>
</dbReference>
<organism evidence="1 2">
    <name type="scientific">Candidatus Magasanikbacteria bacterium CG1_02_32_51</name>
    <dbReference type="NCBI Taxonomy" id="1805238"/>
    <lineage>
        <taxon>Bacteria</taxon>
        <taxon>Candidatus Magasanikiibacteriota</taxon>
    </lineage>
</organism>
<protein>
    <recommendedName>
        <fullName evidence="3">Haloacid dehalogenase</fullName>
    </recommendedName>
</protein>
<name>A0A1J4U8G6_9BACT</name>
<accession>A0A1J4U8G6</accession>
<evidence type="ECO:0008006" key="3">
    <source>
        <dbReference type="Google" id="ProtNLM"/>
    </source>
</evidence>
<dbReference type="SUPFAM" id="SSF74784">
    <property type="entry name" value="Translin"/>
    <property type="match status" value="1"/>
</dbReference>